<dbReference type="EMBL" id="CP022358">
    <property type="protein sequence ID" value="ASK69939.1"/>
    <property type="molecule type" value="Genomic_DNA"/>
</dbReference>
<dbReference type="RefSeq" id="WP_011716386.1">
    <property type="nucleotide sequence ID" value="NZ_CP022358.1"/>
</dbReference>
<accession>A0A220UP62</accession>
<name>A0A220UP62_9GAMM</name>
<gene>
    <name evidence="1" type="ORF">CF168_14335</name>
</gene>
<proteinExistence type="predicted"/>
<protein>
    <submittedName>
        <fullName evidence="1">Uncharacterized protein</fullName>
    </submittedName>
</protein>
<dbReference type="Proteomes" id="UP000198367">
    <property type="component" value="Chromosome"/>
</dbReference>
<evidence type="ECO:0000313" key="2">
    <source>
        <dbReference type="Proteomes" id="UP000198367"/>
    </source>
</evidence>
<dbReference type="AlphaFoldDB" id="A0A220UP62"/>
<sequence>MMKNDINTVLIPKLISTAHKLRLGQEADGSSDFGECIVLITTILPELQNTKAMMTLFRHMLATQERHDWLALADCLEYELPLQLQQQATDQI</sequence>
<dbReference type="KEGG" id="sbj:CF168_14335"/>
<evidence type="ECO:0000313" key="1">
    <source>
        <dbReference type="EMBL" id="ASK69939.1"/>
    </source>
</evidence>
<reference evidence="1 2" key="1">
    <citation type="submission" date="2017-07" db="EMBL/GenBank/DDBJ databases">
        <title>Phenotypical and genomic characterization of a clinical isolate of Shewanella bicestrii sp. nov. producing an extended-spectrum beta-lactamase and a new oxacillinase variant.</title>
        <authorList>
            <person name="Jousset A.B."/>
            <person name="Bonnin R.A."/>
            <person name="Girlich D."/>
            <person name="Dabos L."/>
            <person name="Potron A."/>
            <person name="Dortet L."/>
            <person name="Glaser P."/>
            <person name="Naas T."/>
        </authorList>
    </citation>
    <scope>NUCLEOTIDE SEQUENCE [LARGE SCALE GENOMIC DNA]</scope>
    <source>
        <strain evidence="1 2">JAB-1</strain>
    </source>
</reference>
<keyword evidence="2" id="KW-1185">Reference proteome</keyword>
<organism evidence="1 2">
    <name type="scientific">Shewanella bicestrii</name>
    <dbReference type="NCBI Taxonomy" id="2018305"/>
    <lineage>
        <taxon>Bacteria</taxon>
        <taxon>Pseudomonadati</taxon>
        <taxon>Pseudomonadota</taxon>
        <taxon>Gammaproteobacteria</taxon>
        <taxon>Alteromonadales</taxon>
        <taxon>Shewanellaceae</taxon>
        <taxon>Shewanella</taxon>
    </lineage>
</organism>